<dbReference type="InterPro" id="IPR027417">
    <property type="entry name" value="P-loop_NTPase"/>
</dbReference>
<dbReference type="PROSITE" id="PS00211">
    <property type="entry name" value="ABC_TRANSPORTER_1"/>
    <property type="match status" value="1"/>
</dbReference>
<dbReference type="Proteomes" id="UP000010729">
    <property type="component" value="Unassembled WGS sequence"/>
</dbReference>
<dbReference type="FunFam" id="3.40.50.300:FF:000127">
    <property type="entry name" value="Ribose import ATP-binding protein RbsA"/>
    <property type="match status" value="1"/>
</dbReference>
<keyword evidence="5" id="KW-0547">Nucleotide-binding</keyword>
<feature type="domain" description="ABC transporter" evidence="9">
    <location>
        <begin position="255"/>
        <end position="505"/>
    </location>
</feature>
<proteinExistence type="predicted"/>
<comment type="subcellular location">
    <subcellularLocation>
        <location evidence="1">Cell membrane</location>
        <topology evidence="1">Peripheral membrane protein</topology>
    </subcellularLocation>
</comment>
<evidence type="ECO:0000256" key="2">
    <source>
        <dbReference type="ARBA" id="ARBA00022448"/>
    </source>
</evidence>
<evidence type="ECO:0000256" key="5">
    <source>
        <dbReference type="ARBA" id="ARBA00022741"/>
    </source>
</evidence>
<keyword evidence="4" id="KW-0677">Repeat</keyword>
<dbReference type="AlphaFoldDB" id="N1V5E0"/>
<evidence type="ECO:0000256" key="7">
    <source>
        <dbReference type="ARBA" id="ARBA00022967"/>
    </source>
</evidence>
<evidence type="ECO:0000313" key="10">
    <source>
        <dbReference type="EMBL" id="EMY35229.1"/>
    </source>
</evidence>
<keyword evidence="11" id="KW-1185">Reference proteome</keyword>
<dbReference type="SUPFAM" id="SSF52540">
    <property type="entry name" value="P-loop containing nucleoside triphosphate hydrolases"/>
    <property type="match status" value="2"/>
</dbReference>
<dbReference type="InterPro" id="IPR003439">
    <property type="entry name" value="ABC_transporter-like_ATP-bd"/>
</dbReference>
<sequence length="511" mass="55203">MNAVMTDHPVQAPGATISVTALTKRFQGFPALQDVTIDFLPGEVHVLFGENGAGKSTLIGVLAGIHRPDGGTVILQGQAIQPTSPRHARQLGIAAVFQEPALVPQLTVAENLTLGREPMSLGLVDKRARQAAAAQALQRIGSNIDPAAHARDLSRAEQQIVEIARSLQGEAKVLILDEPTASLTDEETNQLFTVVETLRREGIAIIYITHRMSEIRRIGERISVLRDGTLIRTCPLEHVTDDDLVTLMTGRQVGALFPEIPHRPGSTALELHQVHGKGVHGVDLCVRKGEVVGLTGLIGSGKAEIGRLCFGLSRTLSGGIHINGQDARSGSPAERLRQGVIYYPADRKHDGLIFSRSARENVSLSALDKWARSGFINRRREKLEAEAVLRRLSLRPGNPDALPTSFSGGNQQKIVLGRGFTRPYDIHIFDEPTTGVDVGARAEIYQAIQELAESGAAVLLISSDLPEVVNLVHRAYVVAEGRIAGEFSGSDLNEATILPVFFTQYDKEPAN</sequence>
<evidence type="ECO:0000313" key="11">
    <source>
        <dbReference type="Proteomes" id="UP000010729"/>
    </source>
</evidence>
<evidence type="ECO:0000256" key="4">
    <source>
        <dbReference type="ARBA" id="ARBA00022737"/>
    </source>
</evidence>
<reference evidence="10 11" key="1">
    <citation type="journal article" date="2013" name="Genome Announc.">
        <title>Draft Genome Sequence of Arthrobacter crystallopoietes Strain BAB-32, Revealing Genes for Bioremediation.</title>
        <authorList>
            <person name="Joshi M.N."/>
            <person name="Pandit A.S."/>
            <person name="Sharma A."/>
            <person name="Pandya R.V."/>
            <person name="Desai S.M."/>
            <person name="Saxena A.K."/>
            <person name="Bagatharia S.B."/>
        </authorList>
    </citation>
    <scope>NUCLEOTIDE SEQUENCE [LARGE SCALE GENOMIC DNA]</scope>
    <source>
        <strain evidence="10 11">BAB-32</strain>
    </source>
</reference>
<name>N1V5E0_9MICC</name>
<dbReference type="PANTHER" id="PTHR43790:SF9">
    <property type="entry name" value="GALACTOFURANOSE TRANSPORTER ATP-BINDING PROTEIN YTFR"/>
    <property type="match status" value="1"/>
</dbReference>
<evidence type="ECO:0000256" key="3">
    <source>
        <dbReference type="ARBA" id="ARBA00022475"/>
    </source>
</evidence>
<keyword evidence="3" id="KW-1003">Cell membrane</keyword>
<keyword evidence="8" id="KW-0472">Membrane</keyword>
<dbReference type="GO" id="GO:0005524">
    <property type="term" value="F:ATP binding"/>
    <property type="evidence" value="ECO:0007669"/>
    <property type="project" value="UniProtKB-KW"/>
</dbReference>
<feature type="domain" description="ABC transporter" evidence="9">
    <location>
        <begin position="17"/>
        <end position="252"/>
    </location>
</feature>
<dbReference type="InterPro" id="IPR017871">
    <property type="entry name" value="ABC_transporter-like_CS"/>
</dbReference>
<dbReference type="InterPro" id="IPR050107">
    <property type="entry name" value="ABC_carbohydrate_import_ATPase"/>
</dbReference>
<keyword evidence="2" id="KW-0813">Transport</keyword>
<dbReference type="PANTHER" id="PTHR43790">
    <property type="entry name" value="CARBOHYDRATE TRANSPORT ATP-BINDING PROTEIN MG119-RELATED"/>
    <property type="match status" value="1"/>
</dbReference>
<dbReference type="InterPro" id="IPR003593">
    <property type="entry name" value="AAA+_ATPase"/>
</dbReference>
<evidence type="ECO:0000256" key="1">
    <source>
        <dbReference type="ARBA" id="ARBA00004202"/>
    </source>
</evidence>
<dbReference type="CDD" id="cd03216">
    <property type="entry name" value="ABC_Carb_Monos_I"/>
    <property type="match status" value="1"/>
</dbReference>
<comment type="caution">
    <text evidence="10">The sequence shown here is derived from an EMBL/GenBank/DDBJ whole genome shotgun (WGS) entry which is preliminary data.</text>
</comment>
<gene>
    <name evidence="10" type="ORF">D477_005471</name>
</gene>
<dbReference type="GO" id="GO:0005886">
    <property type="term" value="C:plasma membrane"/>
    <property type="evidence" value="ECO:0007669"/>
    <property type="project" value="UniProtKB-SubCell"/>
</dbReference>
<dbReference type="Pfam" id="PF00005">
    <property type="entry name" value="ABC_tran"/>
    <property type="match status" value="2"/>
</dbReference>
<evidence type="ECO:0000256" key="6">
    <source>
        <dbReference type="ARBA" id="ARBA00022840"/>
    </source>
</evidence>
<dbReference type="GO" id="GO:0016887">
    <property type="term" value="F:ATP hydrolysis activity"/>
    <property type="evidence" value="ECO:0007669"/>
    <property type="project" value="InterPro"/>
</dbReference>
<accession>N1V5E0</accession>
<dbReference type="EMBL" id="ANPE02000080">
    <property type="protein sequence ID" value="EMY35229.1"/>
    <property type="molecule type" value="Genomic_DNA"/>
</dbReference>
<dbReference type="CDD" id="cd03215">
    <property type="entry name" value="ABC_Carb_Monos_II"/>
    <property type="match status" value="1"/>
</dbReference>
<organism evidence="10 11">
    <name type="scientific">Arthrobacter crystallopoietes BAB-32</name>
    <dbReference type="NCBI Taxonomy" id="1246476"/>
    <lineage>
        <taxon>Bacteria</taxon>
        <taxon>Bacillati</taxon>
        <taxon>Actinomycetota</taxon>
        <taxon>Actinomycetes</taxon>
        <taxon>Micrococcales</taxon>
        <taxon>Micrococcaceae</taxon>
        <taxon>Crystallibacter</taxon>
    </lineage>
</organism>
<evidence type="ECO:0000259" key="9">
    <source>
        <dbReference type="PROSITE" id="PS50893"/>
    </source>
</evidence>
<keyword evidence="6" id="KW-0067">ATP-binding</keyword>
<evidence type="ECO:0000256" key="8">
    <source>
        <dbReference type="ARBA" id="ARBA00023136"/>
    </source>
</evidence>
<dbReference type="SMART" id="SM00382">
    <property type="entry name" value="AAA"/>
    <property type="match status" value="2"/>
</dbReference>
<dbReference type="Gene3D" id="3.40.50.300">
    <property type="entry name" value="P-loop containing nucleotide triphosphate hydrolases"/>
    <property type="match status" value="2"/>
</dbReference>
<keyword evidence="7" id="KW-1278">Translocase</keyword>
<dbReference type="PROSITE" id="PS50893">
    <property type="entry name" value="ABC_TRANSPORTER_2"/>
    <property type="match status" value="2"/>
</dbReference>
<protein>
    <submittedName>
        <fullName evidence="10">ABC transporter-like protein</fullName>
    </submittedName>
</protein>